<dbReference type="AlphaFoldDB" id="A0A6H5GRV4"/>
<feature type="transmembrane region" description="Helical" evidence="1">
    <location>
        <begin position="30"/>
        <end position="51"/>
    </location>
</feature>
<reference evidence="2 4" key="1">
    <citation type="submission" date="2020-02" db="EMBL/GenBank/DDBJ databases">
        <authorList>
            <person name="Ferguson B K."/>
        </authorList>
    </citation>
    <scope>NUCLEOTIDE SEQUENCE [LARGE SCALE GENOMIC DNA]</scope>
</reference>
<dbReference type="Proteomes" id="UP000479000">
    <property type="component" value="Unassembled WGS sequence"/>
</dbReference>
<feature type="non-terminal residue" evidence="2">
    <location>
        <position position="68"/>
    </location>
</feature>
<sequence length="68" mass="7654">MFSQTPSIPSSKESYTQFYHFLSSIPRPTLLLVLSTFLLVILFASAAILLFRISRLQQGLSEEINFSG</sequence>
<evidence type="ECO:0000313" key="3">
    <source>
        <dbReference type="EMBL" id="CAB0012990.1"/>
    </source>
</evidence>
<dbReference type="EMBL" id="CADCXU010017740">
    <property type="protein sequence ID" value="CAB0006546.1"/>
    <property type="molecule type" value="Genomic_DNA"/>
</dbReference>
<keyword evidence="1" id="KW-0812">Transmembrane</keyword>
<proteinExistence type="predicted"/>
<name>A0A6H5GRV4_9HEMI</name>
<protein>
    <submittedName>
        <fullName evidence="2">Uncharacterized protein</fullName>
    </submittedName>
</protein>
<organism evidence="2 4">
    <name type="scientific">Nesidiocoris tenuis</name>
    <dbReference type="NCBI Taxonomy" id="355587"/>
    <lineage>
        <taxon>Eukaryota</taxon>
        <taxon>Metazoa</taxon>
        <taxon>Ecdysozoa</taxon>
        <taxon>Arthropoda</taxon>
        <taxon>Hexapoda</taxon>
        <taxon>Insecta</taxon>
        <taxon>Pterygota</taxon>
        <taxon>Neoptera</taxon>
        <taxon>Paraneoptera</taxon>
        <taxon>Hemiptera</taxon>
        <taxon>Heteroptera</taxon>
        <taxon>Panheteroptera</taxon>
        <taxon>Cimicomorpha</taxon>
        <taxon>Miridae</taxon>
        <taxon>Dicyphina</taxon>
        <taxon>Nesidiocoris</taxon>
    </lineage>
</organism>
<evidence type="ECO:0000256" key="1">
    <source>
        <dbReference type="SAM" id="Phobius"/>
    </source>
</evidence>
<keyword evidence="1" id="KW-1133">Transmembrane helix</keyword>
<keyword evidence="1" id="KW-0472">Membrane</keyword>
<dbReference type="EMBL" id="CADCXU010025704">
    <property type="protein sequence ID" value="CAB0012990.1"/>
    <property type="molecule type" value="Genomic_DNA"/>
</dbReference>
<keyword evidence="4" id="KW-1185">Reference proteome</keyword>
<evidence type="ECO:0000313" key="4">
    <source>
        <dbReference type="Proteomes" id="UP000479000"/>
    </source>
</evidence>
<evidence type="ECO:0000313" key="2">
    <source>
        <dbReference type="EMBL" id="CAB0006546.1"/>
    </source>
</evidence>
<accession>A0A6H5GRV4</accession>
<gene>
    <name evidence="2" type="ORF">NTEN_LOCUS12023</name>
    <name evidence="3" type="ORF">NTEN_LOCUS17674</name>
</gene>